<accession>A0ABR6WR04</accession>
<comment type="caution">
    <text evidence="3">The sequence shown here is derived from an EMBL/GenBank/DDBJ whole genome shotgun (WGS) entry which is preliminary data.</text>
</comment>
<dbReference type="Gene3D" id="3.50.30.10">
    <property type="entry name" value="Phosphohistidine domain"/>
    <property type="match status" value="1"/>
</dbReference>
<sequence>MADVFYSKALEANLTQTRETNITIPDRQQWFGELSKPYWGIYKRTHEFLVELNHRYRNNQYVIESLQTICLGDLWLYHALEDSEEALRVLLAIIQSVLNSKLEDSQKALLSQVLIRFIDQLAKLDDCPKAIIQFGIDVLKENMALNELLYVKISGFFKIYLSKVADYPEFAPAILEMMANLSAGCIDYWESTSLAEEWFDSKQALFHQMRIETITEIGHPFFAQLREKRSQAKVWNDFEKLMFYNDIADYFRSFSEKFTSHLETLYYLYYLLHLPGMTSLNDHLIYDVNRNLRNIFDELNSNDITDFLNTIMKEFQELKGEHGDTVLDCVLTLGKEIIATGDAGNIKYFTKALIMQGFHYPGKLSLNNDWQILIDSNHVKNIRVWLELIEENPMVMRELLAALIVNLKLGGIFISDTDLFQRDITRLLNSDITPVYREIKQLARIFPVYFKEIGAEGELRDATTAIDEASRRKDRLIHFMRKQIHIESNNTHIDLTRKIINYWGDGNREPLRDIIPMDIYSNLDQANPCFLKPHQTMIRLCAVLAASPDEILKLDIETIRNALNGISADANLDVERVLYIFRVYFLLLEKYSFESEDVLAMINGYSLQITGDLTDLKNYLISNRREDAIIEIYRLMHHLKQIILDPKKNEASEIIYYKRHIAADIPSMYGEYAEPKFDALGLMYRLERVVAKLMVTITQPAHSEYITAKTFRQIYQILVLFKEGLALDGIRNQGFNSHLDMLKFGLTSPSFSIDQYINIFQFMANDIKQMIREYFFDLYEMPMKAIIPQVLDKKGEGQHEDKRKLYHVESEKFLRDNLSTAFLVQNLDNYITDTLNGLRSMMKDYSDTIIQSMLTYDLDLTFSLLTQNSDKIDNPVFLGAKAYFLKKLITYGFSVPPGFVITTEVFRHKDTIESHPDMMADIDLLIESHIAVIEGLTGQRYGKADNPLFFSIRSGSSISLPGAMKTFLNVGMNEAIAEAYSQQKGYGWTAWDCYRRFLQSWGMAYGIDRDVFDRVIKEHKEQQGIDLKIQFTAAQMKAIAESYKMVLQDYRIEIEEDPFKQLKQAIRSVLDSWSSESAVYYRNHLQIADNWGTAVVVQKMVMGNLSPRSGTGVVFTTSPFNGHSGINLYGDFALCSQGEDVVSGLVNTLPISEEQRRKDYRDSGMSLESGFPKIYQKLVHYANRLIEEYGFVHQEIEFTFESDRAEDLYLLQTRNQDLKKKMAFSGFLLPPDEMKLIGHGIGMSSEVLSGLLAFDMEDMDRLKRQHPAAKIILARPDTVPDDIPLIFVCDGLITAKGGITSHAAVAATSIGKICIVQCSGLEVNDSRKECIINGHLFRSGDNLSIDGRLGNIYEGSYESGEKGFFGSNK</sequence>
<keyword evidence="4" id="KW-1185">Reference proteome</keyword>
<evidence type="ECO:0000313" key="3">
    <source>
        <dbReference type="EMBL" id="MBC3803059.1"/>
    </source>
</evidence>
<protein>
    <recommendedName>
        <fullName evidence="5">Pyruvate, phosphate dikinase</fullName>
    </recommendedName>
</protein>
<reference evidence="3 4" key="1">
    <citation type="journal article" date="2020" name="mSystems">
        <title>Defining Genomic and Predicted Metabolic Features of the Acetobacterium Genus.</title>
        <authorList>
            <person name="Ross D.E."/>
            <person name="Marshall C.W."/>
            <person name="Gulliver D."/>
            <person name="May H.D."/>
            <person name="Norman R.S."/>
        </authorList>
    </citation>
    <scope>NUCLEOTIDE SEQUENCE [LARGE SCALE GENOMIC DNA]</scope>
    <source>
        <strain evidence="3 4">DSM 8238</strain>
    </source>
</reference>
<feature type="domain" description="PEP-utilising enzyme mobile" evidence="1">
    <location>
        <begin position="1271"/>
        <end position="1348"/>
    </location>
</feature>
<dbReference type="Pfam" id="PF01326">
    <property type="entry name" value="PPDK_N"/>
    <property type="match status" value="1"/>
</dbReference>
<dbReference type="Gene3D" id="1.20.80.30">
    <property type="match status" value="1"/>
</dbReference>
<name>A0ABR6WR04_9FIRM</name>
<dbReference type="SUPFAM" id="SSF56059">
    <property type="entry name" value="Glutathione synthetase ATP-binding domain-like"/>
    <property type="match status" value="1"/>
</dbReference>
<evidence type="ECO:0000259" key="1">
    <source>
        <dbReference type="Pfam" id="PF00391"/>
    </source>
</evidence>
<evidence type="ECO:0000259" key="2">
    <source>
        <dbReference type="Pfam" id="PF01326"/>
    </source>
</evidence>
<dbReference type="RefSeq" id="WP_186840973.1">
    <property type="nucleotide sequence ID" value="NZ_WJBC01000001.1"/>
</dbReference>
<dbReference type="Gene3D" id="3.30.470.20">
    <property type="entry name" value="ATP-grasp fold, B domain"/>
    <property type="match status" value="1"/>
</dbReference>
<dbReference type="EMBL" id="WJBC01000001">
    <property type="protein sequence ID" value="MBC3803059.1"/>
    <property type="molecule type" value="Genomic_DNA"/>
</dbReference>
<dbReference type="Pfam" id="PF00391">
    <property type="entry name" value="PEP-utilizers"/>
    <property type="match status" value="1"/>
</dbReference>
<dbReference type="PANTHER" id="PTHR22931">
    <property type="entry name" value="PHOSPHOENOLPYRUVATE DIKINASE-RELATED"/>
    <property type="match status" value="1"/>
</dbReference>
<dbReference type="PANTHER" id="PTHR22931:SF9">
    <property type="entry name" value="PYRUVATE, PHOSPHATE DIKINASE 1, CHLOROPLASTIC"/>
    <property type="match status" value="1"/>
</dbReference>
<dbReference type="Proteomes" id="UP000603234">
    <property type="component" value="Unassembled WGS sequence"/>
</dbReference>
<dbReference type="Gene3D" id="3.30.1490.20">
    <property type="entry name" value="ATP-grasp fold, A domain"/>
    <property type="match status" value="1"/>
</dbReference>
<gene>
    <name evidence="3" type="ORF">GH808_01200</name>
</gene>
<evidence type="ECO:0000313" key="4">
    <source>
        <dbReference type="Proteomes" id="UP000603234"/>
    </source>
</evidence>
<feature type="domain" description="Pyruvate phosphate dikinase AMP/ATP-binding" evidence="2">
    <location>
        <begin position="926"/>
        <end position="1148"/>
    </location>
</feature>
<dbReference type="InterPro" id="IPR002192">
    <property type="entry name" value="PPDK_AMP/ATP-bd"/>
</dbReference>
<evidence type="ECO:0008006" key="5">
    <source>
        <dbReference type="Google" id="ProtNLM"/>
    </source>
</evidence>
<dbReference type="InterPro" id="IPR008279">
    <property type="entry name" value="PEP-util_enz_mobile_dom"/>
</dbReference>
<proteinExistence type="predicted"/>
<dbReference type="InterPro" id="IPR036637">
    <property type="entry name" value="Phosphohistidine_dom_sf"/>
</dbReference>
<dbReference type="InterPro" id="IPR013815">
    <property type="entry name" value="ATP_grasp_subdomain_1"/>
</dbReference>
<dbReference type="SUPFAM" id="SSF52009">
    <property type="entry name" value="Phosphohistidine domain"/>
    <property type="match status" value="1"/>
</dbReference>
<dbReference type="InterPro" id="IPR010121">
    <property type="entry name" value="Pyruvate_phosphate_dikinase"/>
</dbReference>
<organism evidence="3 4">
    <name type="scientific">Acetobacterium fimetarium</name>
    <dbReference type="NCBI Taxonomy" id="52691"/>
    <lineage>
        <taxon>Bacteria</taxon>
        <taxon>Bacillati</taxon>
        <taxon>Bacillota</taxon>
        <taxon>Clostridia</taxon>
        <taxon>Eubacteriales</taxon>
        <taxon>Eubacteriaceae</taxon>
        <taxon>Acetobacterium</taxon>
    </lineage>
</organism>